<evidence type="ECO:0000259" key="1">
    <source>
        <dbReference type="Pfam" id="PF03478"/>
    </source>
</evidence>
<evidence type="ECO:0000313" key="2">
    <source>
        <dbReference type="EMBL" id="KAI3853598.1"/>
    </source>
</evidence>
<organism evidence="2 3">
    <name type="scientific">Papaver atlanticum</name>
    <dbReference type="NCBI Taxonomy" id="357466"/>
    <lineage>
        <taxon>Eukaryota</taxon>
        <taxon>Viridiplantae</taxon>
        <taxon>Streptophyta</taxon>
        <taxon>Embryophyta</taxon>
        <taxon>Tracheophyta</taxon>
        <taxon>Spermatophyta</taxon>
        <taxon>Magnoliopsida</taxon>
        <taxon>Ranunculales</taxon>
        <taxon>Papaveraceae</taxon>
        <taxon>Papaveroideae</taxon>
        <taxon>Papaver</taxon>
    </lineage>
</organism>
<gene>
    <name evidence="2" type="ORF">MKW98_025115</name>
</gene>
<dbReference type="PANTHER" id="PTHR33127:SF5">
    <property type="entry name" value="TRANSMEMBRANE PROTEIN"/>
    <property type="match status" value="1"/>
</dbReference>
<keyword evidence="3" id="KW-1185">Reference proteome</keyword>
<sequence>MIPWGRNGEDDIAGKDQPEKSVIKAVECKASVFSNHEGGKHGGIDSGGDSEKPWPWCILIDDNVESIANCLHRLGYAHFRSVSKANLALMPVGKHKSTCATRDTYLSPWLMFSRDHGSATFTFVNPMYDNEKYFLNLSDLVGAVIRFQKGGWLLMSKEDRVTTSMFFYNPFTRETIKLPQLPVEEIYGFSGISFSSLPTSSDCVVFAIEQRGRDNVSLYFIRKGEAFWSFFVFGNADTEKYIPLHNTPAICNGVFYCVDYNGALGVFNIEDNSWKVLEKPHQQFGAMYPSFLVESGGELLLVKLERYGTLFGIFRLDFNKMEWMRVENLGKQMLFVSYTSCISAIAPTSRMENKVYFPRLCLNGEGVVFYSLETSTYCSFGSQHSATDFYDTEGWYANCTWIEPNWVKSTAQELEWVMIPPS</sequence>
<dbReference type="EMBL" id="JAJJMB010015535">
    <property type="protein sequence ID" value="KAI3853598.1"/>
    <property type="molecule type" value="Genomic_DNA"/>
</dbReference>
<dbReference type="Pfam" id="PF03478">
    <property type="entry name" value="Beta-prop_KIB1-4"/>
    <property type="match status" value="1"/>
</dbReference>
<dbReference type="AlphaFoldDB" id="A0AAD4X657"/>
<dbReference type="Proteomes" id="UP001202328">
    <property type="component" value="Unassembled WGS sequence"/>
</dbReference>
<name>A0AAD4X657_9MAGN</name>
<feature type="domain" description="KIB1-4 beta-propeller" evidence="1">
    <location>
        <begin position="131"/>
        <end position="358"/>
    </location>
</feature>
<dbReference type="SUPFAM" id="SSF50965">
    <property type="entry name" value="Galactose oxidase, central domain"/>
    <property type="match status" value="1"/>
</dbReference>
<dbReference type="InterPro" id="IPR005174">
    <property type="entry name" value="KIB1-4_b-propeller"/>
</dbReference>
<protein>
    <recommendedName>
        <fullName evidence="1">KIB1-4 beta-propeller domain-containing protein</fullName>
    </recommendedName>
</protein>
<proteinExistence type="predicted"/>
<reference evidence="2" key="1">
    <citation type="submission" date="2022-04" db="EMBL/GenBank/DDBJ databases">
        <title>A functionally conserved STORR gene fusion in Papaver species that diverged 16.8 million years ago.</title>
        <authorList>
            <person name="Catania T."/>
        </authorList>
    </citation>
    <scope>NUCLEOTIDE SEQUENCE</scope>
    <source>
        <strain evidence="2">S-188037</strain>
    </source>
</reference>
<evidence type="ECO:0000313" key="3">
    <source>
        <dbReference type="Proteomes" id="UP001202328"/>
    </source>
</evidence>
<accession>A0AAD4X657</accession>
<dbReference type="PANTHER" id="PTHR33127">
    <property type="entry name" value="TRANSMEMBRANE PROTEIN"/>
    <property type="match status" value="1"/>
</dbReference>
<dbReference type="InterPro" id="IPR011043">
    <property type="entry name" value="Gal_Oxase/kelch_b-propeller"/>
</dbReference>
<comment type="caution">
    <text evidence="2">The sequence shown here is derived from an EMBL/GenBank/DDBJ whole genome shotgun (WGS) entry which is preliminary data.</text>
</comment>